<dbReference type="InterPro" id="IPR003661">
    <property type="entry name" value="HisK_dim/P_dom"/>
</dbReference>
<dbReference type="InterPro" id="IPR050351">
    <property type="entry name" value="BphY/WalK/GraS-like"/>
</dbReference>
<dbReference type="SMART" id="SM00388">
    <property type="entry name" value="HisKA"/>
    <property type="match status" value="1"/>
</dbReference>
<evidence type="ECO:0000256" key="7">
    <source>
        <dbReference type="SAM" id="Phobius"/>
    </source>
</evidence>
<feature type="coiled-coil region" evidence="6">
    <location>
        <begin position="231"/>
        <end position="269"/>
    </location>
</feature>
<evidence type="ECO:0000256" key="3">
    <source>
        <dbReference type="ARBA" id="ARBA00022553"/>
    </source>
</evidence>
<dbReference type="InterPro" id="IPR036097">
    <property type="entry name" value="HisK_dim/P_sf"/>
</dbReference>
<comment type="catalytic activity">
    <reaction evidence="1">
        <text>ATP + protein L-histidine = ADP + protein N-phospho-L-histidine.</text>
        <dbReference type="EC" id="2.7.13.3"/>
    </reaction>
</comment>
<dbReference type="Pfam" id="PF02518">
    <property type="entry name" value="HATPase_c"/>
    <property type="match status" value="1"/>
</dbReference>
<dbReference type="InterPro" id="IPR003594">
    <property type="entry name" value="HATPase_dom"/>
</dbReference>
<dbReference type="InterPro" id="IPR005467">
    <property type="entry name" value="His_kinase_dom"/>
</dbReference>
<dbReference type="Gene3D" id="3.30.565.10">
    <property type="entry name" value="Histidine kinase-like ATPase, C-terminal domain"/>
    <property type="match status" value="1"/>
</dbReference>
<sequence>MTSEHKEPLVKRLVDRRLIPALLAVAIVIVIGNAWMAFRSVQVLLENEQWVEHTWQVIYQVELIMGATTDAETGARGYLITNDKNYLSPYYAALEELPKDLDGFGALTSDNPAQVKGLADMRNALADRLLLLKQGIAVHNSGDQAVMKEFVNTTNGHARMERLRHIADGMENEEKRLLAQRVSAMHTASVRARITVAVASALDFLLILLMFRYFVQERRMRFASEDLVERLAIARRQAEASAQEVRALNATLEERVRQRTAELETTNRELEAFSYSVSHDLRAPLRTIDGFSLALEEDYSEAVDAVGRDYISRTRAGVQRMGQLIDALLRLSRITRATLEREDVDLTRMAEEVVADLRQENPGRELHFTIEPGMHAQADPKLLRVALENLLGNAVKFTGRVAVAEIEFGWDEAQEAWFVRDNGAGFDMYYAEKLFNAFNRLHGDKDFKGSGIGLATVARVIRRHLGRIWADSVVDHGATFWFTLG</sequence>
<dbReference type="GO" id="GO:0000155">
    <property type="term" value="F:phosphorelay sensor kinase activity"/>
    <property type="evidence" value="ECO:0007669"/>
    <property type="project" value="InterPro"/>
</dbReference>
<dbReference type="Pfam" id="PF05227">
    <property type="entry name" value="CHASE3"/>
    <property type="match status" value="1"/>
</dbReference>
<name>A0A239KVP6_9BACT</name>
<evidence type="ECO:0000313" key="10">
    <source>
        <dbReference type="Proteomes" id="UP000198356"/>
    </source>
</evidence>
<dbReference type="CDD" id="cd00082">
    <property type="entry name" value="HisKA"/>
    <property type="match status" value="1"/>
</dbReference>
<evidence type="ECO:0000256" key="1">
    <source>
        <dbReference type="ARBA" id="ARBA00000085"/>
    </source>
</evidence>
<dbReference type="GO" id="GO:0000156">
    <property type="term" value="F:phosphorelay response regulator activity"/>
    <property type="evidence" value="ECO:0007669"/>
    <property type="project" value="TreeGrafter"/>
</dbReference>
<dbReference type="SUPFAM" id="SSF47384">
    <property type="entry name" value="Homodimeric domain of signal transducing histidine kinase"/>
    <property type="match status" value="1"/>
</dbReference>
<organism evidence="9 10">
    <name type="scientific">Granulicella rosea</name>
    <dbReference type="NCBI Taxonomy" id="474952"/>
    <lineage>
        <taxon>Bacteria</taxon>
        <taxon>Pseudomonadati</taxon>
        <taxon>Acidobacteriota</taxon>
        <taxon>Terriglobia</taxon>
        <taxon>Terriglobales</taxon>
        <taxon>Acidobacteriaceae</taxon>
        <taxon>Granulicella</taxon>
    </lineage>
</organism>
<dbReference type="Gene3D" id="1.10.287.130">
    <property type="match status" value="1"/>
</dbReference>
<feature type="domain" description="Histidine kinase" evidence="8">
    <location>
        <begin position="276"/>
        <end position="485"/>
    </location>
</feature>
<evidence type="ECO:0000256" key="2">
    <source>
        <dbReference type="ARBA" id="ARBA00012438"/>
    </source>
</evidence>
<dbReference type="GO" id="GO:0030295">
    <property type="term" value="F:protein kinase activator activity"/>
    <property type="evidence" value="ECO:0007669"/>
    <property type="project" value="TreeGrafter"/>
</dbReference>
<reference evidence="9 10" key="1">
    <citation type="submission" date="2017-06" db="EMBL/GenBank/DDBJ databases">
        <authorList>
            <person name="Kim H.J."/>
            <person name="Triplett B.A."/>
        </authorList>
    </citation>
    <scope>NUCLEOTIDE SEQUENCE [LARGE SCALE GENOMIC DNA]</scope>
    <source>
        <strain evidence="9 10">DSM 18704</strain>
    </source>
</reference>
<evidence type="ECO:0000259" key="8">
    <source>
        <dbReference type="PROSITE" id="PS50109"/>
    </source>
</evidence>
<keyword evidence="7" id="KW-0472">Membrane</keyword>
<dbReference type="PANTHER" id="PTHR42878">
    <property type="entry name" value="TWO-COMPONENT HISTIDINE KINASE"/>
    <property type="match status" value="1"/>
</dbReference>
<keyword evidence="6" id="KW-0175">Coiled coil</keyword>
<dbReference type="EMBL" id="FZOU01000005">
    <property type="protein sequence ID" value="SNT21314.1"/>
    <property type="molecule type" value="Genomic_DNA"/>
</dbReference>
<evidence type="ECO:0000313" key="9">
    <source>
        <dbReference type="EMBL" id="SNT21314.1"/>
    </source>
</evidence>
<keyword evidence="5 9" id="KW-0418">Kinase</keyword>
<keyword evidence="7" id="KW-0812">Transmembrane</keyword>
<dbReference type="Proteomes" id="UP000198356">
    <property type="component" value="Unassembled WGS sequence"/>
</dbReference>
<keyword evidence="10" id="KW-1185">Reference proteome</keyword>
<dbReference type="SUPFAM" id="SSF55874">
    <property type="entry name" value="ATPase domain of HSP90 chaperone/DNA topoisomerase II/histidine kinase"/>
    <property type="match status" value="1"/>
</dbReference>
<dbReference type="Pfam" id="PF00512">
    <property type="entry name" value="HisKA"/>
    <property type="match status" value="1"/>
</dbReference>
<evidence type="ECO:0000256" key="5">
    <source>
        <dbReference type="ARBA" id="ARBA00022777"/>
    </source>
</evidence>
<dbReference type="AlphaFoldDB" id="A0A239KVP6"/>
<dbReference type="GO" id="GO:0007234">
    <property type="term" value="P:osmosensory signaling via phosphorelay pathway"/>
    <property type="evidence" value="ECO:0007669"/>
    <property type="project" value="TreeGrafter"/>
</dbReference>
<dbReference type="PROSITE" id="PS50109">
    <property type="entry name" value="HIS_KIN"/>
    <property type="match status" value="1"/>
</dbReference>
<gene>
    <name evidence="9" type="ORF">SAMN05421770_105192</name>
</gene>
<evidence type="ECO:0000256" key="6">
    <source>
        <dbReference type="SAM" id="Coils"/>
    </source>
</evidence>
<dbReference type="OrthoDB" id="9813394at2"/>
<dbReference type="RefSeq" id="WP_089409258.1">
    <property type="nucleotide sequence ID" value="NZ_FZOU01000005.1"/>
</dbReference>
<dbReference type="SMART" id="SM00387">
    <property type="entry name" value="HATPase_c"/>
    <property type="match status" value="1"/>
</dbReference>
<dbReference type="EC" id="2.7.13.3" evidence="2"/>
<dbReference type="FunFam" id="1.10.287.130:FF:000070">
    <property type="entry name" value="Histidine kinase sensor protein"/>
    <property type="match status" value="1"/>
</dbReference>
<keyword evidence="4" id="KW-0808">Transferase</keyword>
<feature type="transmembrane region" description="Helical" evidence="7">
    <location>
        <begin position="21"/>
        <end position="38"/>
    </location>
</feature>
<protein>
    <recommendedName>
        <fullName evidence="2">histidine kinase</fullName>
        <ecNumber evidence="2">2.7.13.3</ecNumber>
    </recommendedName>
</protein>
<keyword evidence="7" id="KW-1133">Transmembrane helix</keyword>
<proteinExistence type="predicted"/>
<dbReference type="FunFam" id="3.30.565.10:FF:000006">
    <property type="entry name" value="Sensor histidine kinase WalK"/>
    <property type="match status" value="1"/>
</dbReference>
<dbReference type="CDD" id="cd19410">
    <property type="entry name" value="HK9-like_sensor"/>
    <property type="match status" value="1"/>
</dbReference>
<accession>A0A239KVP6</accession>
<keyword evidence="3" id="KW-0597">Phosphoprotein</keyword>
<dbReference type="InterPro" id="IPR036890">
    <property type="entry name" value="HATPase_C_sf"/>
</dbReference>
<dbReference type="InterPro" id="IPR007891">
    <property type="entry name" value="CHASE3"/>
</dbReference>
<dbReference type="PANTHER" id="PTHR42878:SF15">
    <property type="entry name" value="BACTERIOPHYTOCHROME"/>
    <property type="match status" value="1"/>
</dbReference>
<evidence type="ECO:0000256" key="4">
    <source>
        <dbReference type="ARBA" id="ARBA00022679"/>
    </source>
</evidence>